<accession>A0AAV5D1I2</accession>
<dbReference type="GO" id="GO:0005524">
    <property type="term" value="F:ATP binding"/>
    <property type="evidence" value="ECO:0007669"/>
    <property type="project" value="UniProtKB-KW"/>
</dbReference>
<keyword evidence="1" id="KW-0547">Nucleotide-binding</keyword>
<reference evidence="3" key="1">
    <citation type="journal article" date="2018" name="DNA Res.">
        <title>Multiple hybrid de novo genome assembly of finger millet, an orphan allotetraploid crop.</title>
        <authorList>
            <person name="Hatakeyama M."/>
            <person name="Aluri S."/>
            <person name="Balachadran M.T."/>
            <person name="Sivarajan S.R."/>
            <person name="Patrignani A."/>
            <person name="Gruter S."/>
            <person name="Poveda L."/>
            <person name="Shimizu-Inatsugi R."/>
            <person name="Baeten J."/>
            <person name="Francoijs K.J."/>
            <person name="Nataraja K.N."/>
            <person name="Reddy Y.A.N."/>
            <person name="Phadnis S."/>
            <person name="Ravikumar R.L."/>
            <person name="Schlapbach R."/>
            <person name="Sreeman S.M."/>
            <person name="Shimizu K.K."/>
        </authorList>
    </citation>
    <scope>NUCLEOTIDE SEQUENCE</scope>
</reference>
<dbReference type="Gene3D" id="1.10.510.10">
    <property type="entry name" value="Transferase(Phosphotransferase) domain 1"/>
    <property type="match status" value="1"/>
</dbReference>
<comment type="caution">
    <text evidence="3">The sequence shown here is derived from an EMBL/GenBank/DDBJ whole genome shotgun (WGS) entry which is preliminary data.</text>
</comment>
<evidence type="ECO:0000256" key="2">
    <source>
        <dbReference type="ARBA" id="ARBA00022840"/>
    </source>
</evidence>
<dbReference type="AlphaFoldDB" id="A0AAV5D1I2"/>
<keyword evidence="2" id="KW-0067">ATP-binding</keyword>
<dbReference type="GO" id="GO:0004674">
    <property type="term" value="F:protein serine/threonine kinase activity"/>
    <property type="evidence" value="ECO:0007669"/>
    <property type="project" value="TreeGrafter"/>
</dbReference>
<dbReference type="InterPro" id="IPR045274">
    <property type="entry name" value="WAK-like"/>
</dbReference>
<dbReference type="GO" id="GO:0007166">
    <property type="term" value="P:cell surface receptor signaling pathway"/>
    <property type="evidence" value="ECO:0007669"/>
    <property type="project" value="InterPro"/>
</dbReference>
<dbReference type="PANTHER" id="PTHR27005">
    <property type="entry name" value="WALL-ASSOCIATED RECEPTOR KINASE-LIKE 21"/>
    <property type="match status" value="1"/>
</dbReference>
<proteinExistence type="predicted"/>
<gene>
    <name evidence="3" type="primary">ga21406</name>
    <name evidence="3" type="ORF">PR202_ga21406</name>
</gene>
<reference evidence="3" key="2">
    <citation type="submission" date="2021-12" db="EMBL/GenBank/DDBJ databases">
        <title>Resequencing data analysis of finger millet.</title>
        <authorList>
            <person name="Hatakeyama M."/>
            <person name="Aluri S."/>
            <person name="Balachadran M.T."/>
            <person name="Sivarajan S.R."/>
            <person name="Poveda L."/>
            <person name="Shimizu-Inatsugi R."/>
            <person name="Schlapbach R."/>
            <person name="Sreeman S.M."/>
            <person name="Shimizu K.K."/>
        </authorList>
    </citation>
    <scope>NUCLEOTIDE SEQUENCE</scope>
</reference>
<dbReference type="EMBL" id="BQKI01000010">
    <property type="protein sequence ID" value="GJN03910.1"/>
    <property type="molecule type" value="Genomic_DNA"/>
</dbReference>
<dbReference type="GO" id="GO:0005886">
    <property type="term" value="C:plasma membrane"/>
    <property type="evidence" value="ECO:0007669"/>
    <property type="project" value="TreeGrafter"/>
</dbReference>
<evidence type="ECO:0000313" key="4">
    <source>
        <dbReference type="Proteomes" id="UP001054889"/>
    </source>
</evidence>
<evidence type="ECO:0000313" key="3">
    <source>
        <dbReference type="EMBL" id="GJN03910.1"/>
    </source>
</evidence>
<protein>
    <submittedName>
        <fullName evidence="3">Uncharacterized protein</fullName>
    </submittedName>
</protein>
<name>A0AAV5D1I2_ELECO</name>
<dbReference type="Proteomes" id="UP001054889">
    <property type="component" value="Unassembled WGS sequence"/>
</dbReference>
<organism evidence="3 4">
    <name type="scientific">Eleusine coracana subsp. coracana</name>
    <dbReference type="NCBI Taxonomy" id="191504"/>
    <lineage>
        <taxon>Eukaryota</taxon>
        <taxon>Viridiplantae</taxon>
        <taxon>Streptophyta</taxon>
        <taxon>Embryophyta</taxon>
        <taxon>Tracheophyta</taxon>
        <taxon>Spermatophyta</taxon>
        <taxon>Magnoliopsida</taxon>
        <taxon>Liliopsida</taxon>
        <taxon>Poales</taxon>
        <taxon>Poaceae</taxon>
        <taxon>PACMAD clade</taxon>
        <taxon>Chloridoideae</taxon>
        <taxon>Cynodonteae</taxon>
        <taxon>Eleusininae</taxon>
        <taxon>Eleusine</taxon>
    </lineage>
</organism>
<keyword evidence="4" id="KW-1185">Reference proteome</keyword>
<evidence type="ECO:0000256" key="1">
    <source>
        <dbReference type="ARBA" id="ARBA00022741"/>
    </source>
</evidence>
<dbReference type="PANTHER" id="PTHR27005:SF214">
    <property type="entry name" value="OS08G0501600 PROTEIN"/>
    <property type="match status" value="1"/>
</dbReference>
<sequence length="217" mass="24083">MLVELLTRKKPTVEISLDGVSLIAQFVLLLSEDRLAEILDIQVIEEGEEEAKQVPVVAALCLQMKGDNRPTMRHVEMRLQGLQCSDSDFQNNAGEQAVLTGLNNRVIRRYIGEASSSHLSSLYLLPLLFQTPLKMLVRVHKRTNHTPDIQNILGLADAGPPHGFSLLFSFSSDAYRRPNTGILTLRPADPRAADSETCAGRSQLEYCLYFVGAHTPE</sequence>